<name>A0AAV5QRY8_9ASCO</name>
<protein>
    <submittedName>
        <fullName evidence="4">Bik1 protein</fullName>
    </submittedName>
</protein>
<gene>
    <name evidence="4" type="ORF">DASC09_049080</name>
</gene>
<evidence type="ECO:0000256" key="1">
    <source>
        <dbReference type="SAM" id="Coils"/>
    </source>
</evidence>
<evidence type="ECO:0000313" key="4">
    <source>
        <dbReference type="EMBL" id="GMM37583.1"/>
    </source>
</evidence>
<evidence type="ECO:0000259" key="3">
    <source>
        <dbReference type="PROSITE" id="PS50245"/>
    </source>
</evidence>
<organism evidence="4 5">
    <name type="scientific">Saccharomycopsis crataegensis</name>
    <dbReference type="NCBI Taxonomy" id="43959"/>
    <lineage>
        <taxon>Eukaryota</taxon>
        <taxon>Fungi</taxon>
        <taxon>Dikarya</taxon>
        <taxon>Ascomycota</taxon>
        <taxon>Saccharomycotina</taxon>
        <taxon>Saccharomycetes</taxon>
        <taxon>Saccharomycopsidaceae</taxon>
        <taxon>Saccharomycopsis</taxon>
    </lineage>
</organism>
<dbReference type="AlphaFoldDB" id="A0AAV5QRY8"/>
<dbReference type="PROSITE" id="PS50245">
    <property type="entry name" value="CAP_GLY_2"/>
    <property type="match status" value="1"/>
</dbReference>
<accession>A0AAV5QRY8</accession>
<dbReference type="InterPro" id="IPR036859">
    <property type="entry name" value="CAP-Gly_dom_sf"/>
</dbReference>
<feature type="compositionally biased region" description="Polar residues" evidence="2">
    <location>
        <begin position="695"/>
        <end position="706"/>
    </location>
</feature>
<feature type="coiled-coil region" evidence="1">
    <location>
        <begin position="190"/>
        <end position="347"/>
    </location>
</feature>
<comment type="caution">
    <text evidence="4">The sequence shown here is derived from an EMBL/GenBank/DDBJ whole genome shotgun (WGS) entry which is preliminary data.</text>
</comment>
<feature type="compositionally biased region" description="Low complexity" evidence="2">
    <location>
        <begin position="168"/>
        <end position="177"/>
    </location>
</feature>
<keyword evidence="5" id="KW-1185">Reference proteome</keyword>
<dbReference type="RefSeq" id="XP_064854579.1">
    <property type="nucleotide sequence ID" value="XM_064998507.1"/>
</dbReference>
<dbReference type="GeneID" id="90075558"/>
<dbReference type="EMBL" id="BTFZ01000012">
    <property type="protein sequence ID" value="GMM37583.1"/>
    <property type="molecule type" value="Genomic_DNA"/>
</dbReference>
<dbReference type="Gene3D" id="2.30.30.190">
    <property type="entry name" value="CAP Gly-rich-like domain"/>
    <property type="match status" value="1"/>
</dbReference>
<dbReference type="SMART" id="SM01052">
    <property type="entry name" value="CAP_GLY"/>
    <property type="match status" value="1"/>
</dbReference>
<feature type="region of interest" description="Disordered" evidence="2">
    <location>
        <begin position="153"/>
        <end position="177"/>
    </location>
</feature>
<dbReference type="Proteomes" id="UP001360560">
    <property type="component" value="Unassembled WGS sequence"/>
</dbReference>
<feature type="compositionally biased region" description="Low complexity" evidence="2">
    <location>
        <begin position="684"/>
        <end position="694"/>
    </location>
</feature>
<feature type="coiled-coil region" evidence="1">
    <location>
        <begin position="448"/>
        <end position="596"/>
    </location>
</feature>
<feature type="coiled-coil region" evidence="1">
    <location>
        <begin position="625"/>
        <end position="684"/>
    </location>
</feature>
<sequence length="795" mass="89796">MSSTSRRSLEVGATVLVPHDRVGILRFIGNVDEKPGLFAGIELINGSPGRNNGDYKGKKYFDVEVPNSGLFYSYDSIATLNVGSATGGVSKPSAFAANHNNNNNNNNKRVSTGTFVTTAKGTKAVRDKRLSLDSQATVKGNTRRSFTATLATTTTDSRTHNHHHHHPFTTTTTTTRRTSLTPIRSGISSTNDLASQIDILTRQQDALKQEKMQLASDLSQYKAQLDNKVSLLQEYENSIEEILKPTIEDYKYQLQQKDTKISKLKQQADQQRDELRDAISALEDQASENAEIYTTEITSLKKTIAENEQIIESLSQKTTTTDQPEIITTLKAEIQEKTELITSLKDQIRVKETMIASSIKQDPIVTNDDVENFSVVNNGIDSAEFEAMKVEFEKIKVESKKLMEEIVKKDISIQTLSDEIALLKNEHNVKTTIETKSTQINELQIKDQQSLDSNNEKLESLKETYKSQISDKNLEISKLNEMVADLSLQQGMSSEVQELKTMLVVKEQEIFKLQEDNMKISKLNADIGDLKKRNLELIERSNEAEALRSQLNNNDPQELIKKDVEIEKLKHNIQVIDELNGKIEKLQNDNSLLTNSEANILRQYEDLRYRHSETEVDLVKKNQVIDQLKSDILELRTTNDELLKENEQLKSESELLEELQKEEMLEKSNKIEMLLERIKELESSNNKQFSSQKSPINNNSLSSIDTGNIIFSPDSDTKRLSNTSSIVGDDQWENSNVKSAGKPKQLRYSSTPEIIQGELPIYKPKGNFDASAGRSKWCGLCEREGHDSYECPYET</sequence>
<dbReference type="InterPro" id="IPR000938">
    <property type="entry name" value="CAP-Gly_domain"/>
</dbReference>
<keyword evidence="1" id="KW-0175">Coiled coil</keyword>
<dbReference type="SUPFAM" id="SSF74924">
    <property type="entry name" value="Cap-Gly domain"/>
    <property type="match status" value="1"/>
</dbReference>
<feature type="domain" description="CAP-Gly" evidence="3">
    <location>
        <begin position="29"/>
        <end position="73"/>
    </location>
</feature>
<evidence type="ECO:0000256" key="2">
    <source>
        <dbReference type="SAM" id="MobiDB-lite"/>
    </source>
</evidence>
<reference evidence="4 5" key="1">
    <citation type="journal article" date="2023" name="Elife">
        <title>Identification of key yeast species and microbe-microbe interactions impacting larval growth of Drosophila in the wild.</title>
        <authorList>
            <person name="Mure A."/>
            <person name="Sugiura Y."/>
            <person name="Maeda R."/>
            <person name="Honda K."/>
            <person name="Sakurai N."/>
            <person name="Takahashi Y."/>
            <person name="Watada M."/>
            <person name="Katoh T."/>
            <person name="Gotoh A."/>
            <person name="Gotoh Y."/>
            <person name="Taniguchi I."/>
            <person name="Nakamura K."/>
            <person name="Hayashi T."/>
            <person name="Katayama T."/>
            <person name="Uemura T."/>
            <person name="Hattori Y."/>
        </authorList>
    </citation>
    <scope>NUCLEOTIDE SEQUENCE [LARGE SCALE GENOMIC DNA]</scope>
    <source>
        <strain evidence="4 5">SC-9</strain>
    </source>
</reference>
<feature type="region of interest" description="Disordered" evidence="2">
    <location>
        <begin position="684"/>
        <end position="749"/>
    </location>
</feature>
<dbReference type="Pfam" id="PF01302">
    <property type="entry name" value="CAP_GLY"/>
    <property type="match status" value="1"/>
</dbReference>
<evidence type="ECO:0000313" key="5">
    <source>
        <dbReference type="Proteomes" id="UP001360560"/>
    </source>
</evidence>
<proteinExistence type="predicted"/>